<dbReference type="Pfam" id="PF05485">
    <property type="entry name" value="THAP"/>
    <property type="match status" value="1"/>
</dbReference>
<dbReference type="Gene3D" id="6.20.210.20">
    <property type="entry name" value="THAP domain"/>
    <property type="match status" value="1"/>
</dbReference>
<name>A0A195CKC1_9HYME</name>
<dbReference type="AlphaFoldDB" id="A0A195CKC1"/>
<evidence type="ECO:0000313" key="10">
    <source>
        <dbReference type="Proteomes" id="UP000078542"/>
    </source>
</evidence>
<keyword evidence="1" id="KW-0479">Metal-binding</keyword>
<feature type="compositionally biased region" description="Polar residues" evidence="7">
    <location>
        <begin position="136"/>
        <end position="147"/>
    </location>
</feature>
<feature type="region of interest" description="Disordered" evidence="7">
    <location>
        <begin position="124"/>
        <end position="147"/>
    </location>
</feature>
<dbReference type="SMART" id="SM00980">
    <property type="entry name" value="THAP"/>
    <property type="match status" value="1"/>
</dbReference>
<keyword evidence="6" id="KW-0175">Coiled coil</keyword>
<keyword evidence="2 5" id="KW-0863">Zinc-finger</keyword>
<evidence type="ECO:0000256" key="2">
    <source>
        <dbReference type="ARBA" id="ARBA00022771"/>
    </source>
</evidence>
<feature type="domain" description="THAP-type" evidence="8">
    <location>
        <begin position="1"/>
        <end position="91"/>
    </location>
</feature>
<keyword evidence="10" id="KW-1185">Reference proteome</keyword>
<dbReference type="GO" id="GO:0008270">
    <property type="term" value="F:zinc ion binding"/>
    <property type="evidence" value="ECO:0007669"/>
    <property type="project" value="UniProtKB-KW"/>
</dbReference>
<evidence type="ECO:0000256" key="5">
    <source>
        <dbReference type="PROSITE-ProRule" id="PRU00309"/>
    </source>
</evidence>
<accession>A0A195CKC1</accession>
<dbReference type="SMART" id="SM00692">
    <property type="entry name" value="DM3"/>
    <property type="match status" value="1"/>
</dbReference>
<dbReference type="Proteomes" id="UP000078542">
    <property type="component" value="Unassembled WGS sequence"/>
</dbReference>
<proteinExistence type="predicted"/>
<evidence type="ECO:0000256" key="6">
    <source>
        <dbReference type="SAM" id="Coils"/>
    </source>
</evidence>
<feature type="coiled-coil region" evidence="6">
    <location>
        <begin position="248"/>
        <end position="303"/>
    </location>
</feature>
<dbReference type="EMBL" id="KQ977642">
    <property type="protein sequence ID" value="KYN00902.1"/>
    <property type="molecule type" value="Genomic_DNA"/>
</dbReference>
<gene>
    <name evidence="9" type="ORF">ALC62_08127</name>
</gene>
<dbReference type="PROSITE" id="PS50950">
    <property type="entry name" value="ZF_THAP"/>
    <property type="match status" value="1"/>
</dbReference>
<evidence type="ECO:0000256" key="1">
    <source>
        <dbReference type="ARBA" id="ARBA00022723"/>
    </source>
</evidence>
<dbReference type="InterPro" id="IPR006612">
    <property type="entry name" value="THAP_Znf"/>
</dbReference>
<evidence type="ECO:0000256" key="4">
    <source>
        <dbReference type="ARBA" id="ARBA00023125"/>
    </source>
</evidence>
<keyword evidence="4 5" id="KW-0238">DNA-binding</keyword>
<reference evidence="9 10" key="1">
    <citation type="submission" date="2016-03" db="EMBL/GenBank/DDBJ databases">
        <title>Cyphomyrmex costatus WGS genome.</title>
        <authorList>
            <person name="Nygaard S."/>
            <person name="Hu H."/>
            <person name="Boomsma J."/>
            <person name="Zhang G."/>
        </authorList>
    </citation>
    <scope>NUCLEOTIDE SEQUENCE [LARGE SCALE GENOMIC DNA]</scope>
    <source>
        <strain evidence="9">MS0001</strain>
        <tissue evidence="9">Whole body</tissue>
    </source>
</reference>
<dbReference type="InterPro" id="IPR038441">
    <property type="entry name" value="THAP_Znf_sf"/>
</dbReference>
<sequence>MVRCIVKSCPNKTDKCCKSEVSFFSLPKSQITREIWLQKIRDVKLPSNVKNAKICSAHFTEESFHIGKRQKSGKCTNPRRLLSSTAVPTKMLLSIENRTNTINMNFKVIRREFLLPANVHKSIDEESTSNEVDPLSPSQIFDADSSSTVLHNESKSTKIKSCIEQCEIVAHSQNVSPDSISISDTVENIETPKSQRFMKNCSNITDNTHKSQNEESYTSTKLLKVELEHHRSPNEFHLKSRCNCLDEKKEIEKKYQNLQLQLIQKNEHIENLIKDKERMQLIINDLQAKLVVTDLDKRNLEKTMENKII</sequence>
<keyword evidence="3" id="KW-0862">Zinc</keyword>
<evidence type="ECO:0000256" key="7">
    <source>
        <dbReference type="SAM" id="MobiDB-lite"/>
    </source>
</evidence>
<protein>
    <recommendedName>
        <fullName evidence="8">THAP-type domain-containing protein</fullName>
    </recommendedName>
</protein>
<evidence type="ECO:0000259" key="8">
    <source>
        <dbReference type="PROSITE" id="PS50950"/>
    </source>
</evidence>
<evidence type="ECO:0000256" key="3">
    <source>
        <dbReference type="ARBA" id="ARBA00022833"/>
    </source>
</evidence>
<dbReference type="GO" id="GO:0003677">
    <property type="term" value="F:DNA binding"/>
    <property type="evidence" value="ECO:0007669"/>
    <property type="project" value="UniProtKB-UniRule"/>
</dbReference>
<evidence type="ECO:0000313" key="9">
    <source>
        <dbReference type="EMBL" id="KYN00902.1"/>
    </source>
</evidence>
<dbReference type="SUPFAM" id="SSF57716">
    <property type="entry name" value="Glucocorticoid receptor-like (DNA-binding domain)"/>
    <property type="match status" value="1"/>
</dbReference>
<organism evidence="9 10">
    <name type="scientific">Cyphomyrmex costatus</name>
    <dbReference type="NCBI Taxonomy" id="456900"/>
    <lineage>
        <taxon>Eukaryota</taxon>
        <taxon>Metazoa</taxon>
        <taxon>Ecdysozoa</taxon>
        <taxon>Arthropoda</taxon>
        <taxon>Hexapoda</taxon>
        <taxon>Insecta</taxon>
        <taxon>Pterygota</taxon>
        <taxon>Neoptera</taxon>
        <taxon>Endopterygota</taxon>
        <taxon>Hymenoptera</taxon>
        <taxon>Apocrita</taxon>
        <taxon>Aculeata</taxon>
        <taxon>Formicoidea</taxon>
        <taxon>Formicidae</taxon>
        <taxon>Myrmicinae</taxon>
        <taxon>Cyphomyrmex</taxon>
    </lineage>
</organism>